<feature type="transmembrane region" description="Helical" evidence="5">
    <location>
        <begin position="159"/>
        <end position="181"/>
    </location>
</feature>
<feature type="transmembrane region" description="Helical" evidence="5">
    <location>
        <begin position="113"/>
        <end position="139"/>
    </location>
</feature>
<dbReference type="OrthoDB" id="116519at2157"/>
<dbReference type="Proteomes" id="UP000292580">
    <property type="component" value="Unassembled WGS sequence"/>
</dbReference>
<name>A0A483CT67_9EURY</name>
<keyword evidence="4 5" id="KW-0472">Membrane</keyword>
<evidence type="ECO:0000256" key="4">
    <source>
        <dbReference type="ARBA" id="ARBA00023136"/>
    </source>
</evidence>
<evidence type="ECO:0000256" key="3">
    <source>
        <dbReference type="ARBA" id="ARBA00022989"/>
    </source>
</evidence>
<dbReference type="AlphaFoldDB" id="A0A483CT67"/>
<dbReference type="InterPro" id="IPR006977">
    <property type="entry name" value="Yip1_dom"/>
</dbReference>
<keyword evidence="3 5" id="KW-1133">Transmembrane helix</keyword>
<evidence type="ECO:0000256" key="2">
    <source>
        <dbReference type="ARBA" id="ARBA00022692"/>
    </source>
</evidence>
<keyword evidence="8" id="KW-1185">Reference proteome</keyword>
<sequence>MTHPIIEVALNPDAFFRKRADRPPELKVPALIVLITGIIGGIGAYMTTNLIAPAFPPEVQGIMGVAAIVAAVGAVVFSLIVWVVIAVLFYGVSSVLGGSGDLKKTIEATGYGYVPEILGSLMSLALTIQFASSFALPQIDFNDPAAVTALQESITHSPMMMAAVLISIVFLLWSANIWVYGVKYARHLSLKNAAISVGVPVAIYIIYQIITLGVV</sequence>
<comment type="subcellular location">
    <subcellularLocation>
        <location evidence="1">Membrane</location>
        <topology evidence="1">Multi-pass membrane protein</topology>
    </subcellularLocation>
</comment>
<feature type="transmembrane region" description="Helical" evidence="5">
    <location>
        <begin position="193"/>
        <end position="214"/>
    </location>
</feature>
<evidence type="ECO:0000256" key="1">
    <source>
        <dbReference type="ARBA" id="ARBA00004141"/>
    </source>
</evidence>
<dbReference type="GO" id="GO:0016020">
    <property type="term" value="C:membrane"/>
    <property type="evidence" value="ECO:0007669"/>
    <property type="project" value="UniProtKB-SubCell"/>
</dbReference>
<comment type="caution">
    <text evidence="7">The sequence shown here is derived from an EMBL/GenBank/DDBJ whole genome shotgun (WGS) entry which is preliminary data.</text>
</comment>
<feature type="transmembrane region" description="Helical" evidence="5">
    <location>
        <begin position="26"/>
        <end position="46"/>
    </location>
</feature>
<organism evidence="7 8">
    <name type="scientific">Methanofollis fontis</name>
    <dbReference type="NCBI Taxonomy" id="2052832"/>
    <lineage>
        <taxon>Archaea</taxon>
        <taxon>Methanobacteriati</taxon>
        <taxon>Methanobacteriota</taxon>
        <taxon>Stenosarchaea group</taxon>
        <taxon>Methanomicrobia</taxon>
        <taxon>Methanomicrobiales</taxon>
        <taxon>Methanomicrobiaceae</taxon>
        <taxon>Methanofollis</taxon>
    </lineage>
</organism>
<dbReference type="Pfam" id="PF04893">
    <property type="entry name" value="Yip1"/>
    <property type="match status" value="1"/>
</dbReference>
<reference evidence="7 8" key="1">
    <citation type="submission" date="2017-11" db="EMBL/GenBank/DDBJ databases">
        <title>Isolation and Characterization of Methanofollis Species from Methane Seep Offshore SW Taiwan.</title>
        <authorList>
            <person name="Teng N.-H."/>
            <person name="Lai M.-C."/>
            <person name="Chen S.-C."/>
        </authorList>
    </citation>
    <scope>NUCLEOTIDE SEQUENCE [LARGE SCALE GENOMIC DNA]</scope>
    <source>
        <strain evidence="7 8">FWC-SCC2</strain>
    </source>
</reference>
<evidence type="ECO:0000259" key="6">
    <source>
        <dbReference type="Pfam" id="PF04893"/>
    </source>
</evidence>
<gene>
    <name evidence="7" type="ORF">CUJ86_02120</name>
</gene>
<accession>A0A483CT67</accession>
<dbReference type="EMBL" id="PGCL01000001">
    <property type="protein sequence ID" value="TAJ45544.1"/>
    <property type="molecule type" value="Genomic_DNA"/>
</dbReference>
<evidence type="ECO:0000313" key="7">
    <source>
        <dbReference type="EMBL" id="TAJ45544.1"/>
    </source>
</evidence>
<feature type="domain" description="Yip1" evidence="6">
    <location>
        <begin position="7"/>
        <end position="208"/>
    </location>
</feature>
<proteinExistence type="predicted"/>
<keyword evidence="2 5" id="KW-0812">Transmembrane</keyword>
<feature type="transmembrane region" description="Helical" evidence="5">
    <location>
        <begin position="66"/>
        <end position="92"/>
    </location>
</feature>
<dbReference type="RefSeq" id="WP_130645907.1">
    <property type="nucleotide sequence ID" value="NZ_PGCL01000001.1"/>
</dbReference>
<evidence type="ECO:0000256" key="5">
    <source>
        <dbReference type="SAM" id="Phobius"/>
    </source>
</evidence>
<protein>
    <recommendedName>
        <fullName evidence="6">Yip1 domain-containing protein</fullName>
    </recommendedName>
</protein>
<evidence type="ECO:0000313" key="8">
    <source>
        <dbReference type="Proteomes" id="UP000292580"/>
    </source>
</evidence>